<organism evidence="6 7">
    <name type="scientific">Candidatus Carbonibacillus altaicus</name>
    <dbReference type="NCBI Taxonomy" id="2163959"/>
    <lineage>
        <taxon>Bacteria</taxon>
        <taxon>Bacillati</taxon>
        <taxon>Bacillota</taxon>
        <taxon>Bacilli</taxon>
        <taxon>Bacillales</taxon>
        <taxon>Candidatus Carbonibacillus</taxon>
    </lineage>
</organism>
<evidence type="ECO:0000313" key="6">
    <source>
        <dbReference type="EMBL" id="PTQ56117.1"/>
    </source>
</evidence>
<dbReference type="PANTHER" id="PTHR30346:SF28">
    <property type="entry name" value="HTH-TYPE TRANSCRIPTIONAL REGULATOR CYNR"/>
    <property type="match status" value="1"/>
</dbReference>
<evidence type="ECO:0000256" key="2">
    <source>
        <dbReference type="ARBA" id="ARBA00023015"/>
    </source>
</evidence>
<dbReference type="SUPFAM" id="SSF53850">
    <property type="entry name" value="Periplasmic binding protein-like II"/>
    <property type="match status" value="1"/>
</dbReference>
<comment type="similarity">
    <text evidence="1">Belongs to the LysR transcriptional regulatory family.</text>
</comment>
<comment type="caution">
    <text evidence="6">The sequence shown here is derived from an EMBL/GenBank/DDBJ whole genome shotgun (WGS) entry which is preliminary data.</text>
</comment>
<dbReference type="GO" id="GO:0003677">
    <property type="term" value="F:DNA binding"/>
    <property type="evidence" value="ECO:0007669"/>
    <property type="project" value="UniProtKB-KW"/>
</dbReference>
<name>A0A2R6Y0B9_9BACL</name>
<evidence type="ECO:0000259" key="5">
    <source>
        <dbReference type="PROSITE" id="PS50931"/>
    </source>
</evidence>
<dbReference type="InterPro" id="IPR036390">
    <property type="entry name" value="WH_DNA-bd_sf"/>
</dbReference>
<dbReference type="PROSITE" id="PS50931">
    <property type="entry name" value="HTH_LYSR"/>
    <property type="match status" value="1"/>
</dbReference>
<dbReference type="InterPro" id="IPR000847">
    <property type="entry name" value="LysR_HTH_N"/>
</dbReference>
<dbReference type="InterPro" id="IPR036388">
    <property type="entry name" value="WH-like_DNA-bd_sf"/>
</dbReference>
<dbReference type="Gene3D" id="3.40.190.290">
    <property type="match status" value="1"/>
</dbReference>
<keyword evidence="4" id="KW-0804">Transcription</keyword>
<dbReference type="FunFam" id="1.10.10.10:FF:000001">
    <property type="entry name" value="LysR family transcriptional regulator"/>
    <property type="match status" value="1"/>
</dbReference>
<feature type="domain" description="HTH lysR-type" evidence="5">
    <location>
        <begin position="1"/>
        <end position="58"/>
    </location>
</feature>
<evidence type="ECO:0000256" key="1">
    <source>
        <dbReference type="ARBA" id="ARBA00009437"/>
    </source>
</evidence>
<sequence>MELTQIRYFVEVAKREHVSQAADALNVAQSAVSRQIANLEEELGVALFMREGRNVRLTPIGKIFLEHMEIVLKEIDTAKLRIQELMNPETGTIRLGFPSSMASYMLPTILSSFRKTYPRARFELRQGLIKDLIEAVRDQSLDMAFVTPVPVNKKGLISVHLFDEAMSALIPEGHPLLAETAHAPGESLELPLAQLKDEPLILFRPGMLLRELVDDAFRQITAVPRVAFEGEELETIKGLVAAGLGIAILPDISLIENIPRGARKIPLIDPVMRRSVGILYTSERPLTPPENAFLTFVREFFDRFRQFQA</sequence>
<dbReference type="Pfam" id="PF00126">
    <property type="entry name" value="HTH_1"/>
    <property type="match status" value="1"/>
</dbReference>
<reference evidence="7" key="1">
    <citation type="journal article" date="2018" name="Sci. Rep.">
        <title>Lignite coal burning seam in the remote Altai Mountains harbors a hydrogen-driven thermophilic microbial community.</title>
        <authorList>
            <person name="Kadnikov V.V."/>
            <person name="Mardanov A.V."/>
            <person name="Ivasenko D.A."/>
            <person name="Antsiferov D.V."/>
            <person name="Beletsky A.V."/>
            <person name="Karnachuk O.V."/>
            <person name="Ravin N.V."/>
        </authorList>
    </citation>
    <scope>NUCLEOTIDE SEQUENCE [LARGE SCALE GENOMIC DNA]</scope>
</reference>
<dbReference type="Proteomes" id="UP000244338">
    <property type="component" value="Unassembled WGS sequence"/>
</dbReference>
<dbReference type="EMBL" id="PEBX01000044">
    <property type="protein sequence ID" value="PTQ56117.1"/>
    <property type="molecule type" value="Genomic_DNA"/>
</dbReference>
<dbReference type="AlphaFoldDB" id="A0A2R6Y0B9"/>
<dbReference type="Gene3D" id="1.10.10.10">
    <property type="entry name" value="Winged helix-like DNA-binding domain superfamily/Winged helix DNA-binding domain"/>
    <property type="match status" value="1"/>
</dbReference>
<keyword evidence="2" id="KW-0805">Transcription regulation</keyword>
<dbReference type="PANTHER" id="PTHR30346">
    <property type="entry name" value="TRANSCRIPTIONAL DUAL REGULATOR HCAR-RELATED"/>
    <property type="match status" value="1"/>
</dbReference>
<keyword evidence="3" id="KW-0238">DNA-binding</keyword>
<dbReference type="SUPFAM" id="SSF46785">
    <property type="entry name" value="Winged helix' DNA-binding domain"/>
    <property type="match status" value="1"/>
</dbReference>
<dbReference type="GO" id="GO:0003700">
    <property type="term" value="F:DNA-binding transcription factor activity"/>
    <property type="evidence" value="ECO:0007669"/>
    <property type="project" value="InterPro"/>
</dbReference>
<evidence type="ECO:0000313" key="7">
    <source>
        <dbReference type="Proteomes" id="UP000244338"/>
    </source>
</evidence>
<evidence type="ECO:0000256" key="3">
    <source>
        <dbReference type="ARBA" id="ARBA00023125"/>
    </source>
</evidence>
<protein>
    <submittedName>
        <fullName evidence="6">GltC, transcription activator of glutamate synthase operon</fullName>
    </submittedName>
</protein>
<proteinExistence type="inferred from homology"/>
<dbReference type="GO" id="GO:0032993">
    <property type="term" value="C:protein-DNA complex"/>
    <property type="evidence" value="ECO:0007669"/>
    <property type="project" value="TreeGrafter"/>
</dbReference>
<dbReference type="Pfam" id="PF03466">
    <property type="entry name" value="LysR_substrate"/>
    <property type="match status" value="1"/>
</dbReference>
<dbReference type="PRINTS" id="PR00039">
    <property type="entry name" value="HTHLYSR"/>
</dbReference>
<dbReference type="InterPro" id="IPR005119">
    <property type="entry name" value="LysR_subst-bd"/>
</dbReference>
<evidence type="ECO:0000256" key="4">
    <source>
        <dbReference type="ARBA" id="ARBA00023163"/>
    </source>
</evidence>
<gene>
    <name evidence="6" type="ORF">BSOLF_0810</name>
</gene>
<accession>A0A2R6Y0B9</accession>